<feature type="signal peptide" evidence="5">
    <location>
        <begin position="1"/>
        <end position="21"/>
    </location>
</feature>
<dbReference type="PROSITE" id="PS50188">
    <property type="entry name" value="B302_SPRY"/>
    <property type="match status" value="1"/>
</dbReference>
<evidence type="ECO:0000256" key="5">
    <source>
        <dbReference type="SAM" id="SignalP"/>
    </source>
</evidence>
<dbReference type="SUPFAM" id="SSF49899">
    <property type="entry name" value="Concanavalin A-like lectins/glucanases"/>
    <property type="match status" value="1"/>
</dbReference>
<reference evidence="8" key="3">
    <citation type="submission" date="2025-09" db="UniProtKB">
        <authorList>
            <consortium name="Ensembl"/>
        </authorList>
    </citation>
    <scope>IDENTIFICATION</scope>
</reference>
<dbReference type="SMART" id="SM00184">
    <property type="entry name" value="RING"/>
    <property type="match status" value="1"/>
</dbReference>
<feature type="chain" id="PRO_5025441817" description="Bloodthirsty-related gene family, member 1" evidence="5">
    <location>
        <begin position="22"/>
        <end position="290"/>
    </location>
</feature>
<dbReference type="InterPro" id="IPR050143">
    <property type="entry name" value="TRIM/RBCC"/>
</dbReference>
<dbReference type="SUPFAM" id="SSF57850">
    <property type="entry name" value="RING/U-box"/>
    <property type="match status" value="1"/>
</dbReference>
<keyword evidence="5" id="KW-0732">Signal</keyword>
<dbReference type="InterPro" id="IPR006574">
    <property type="entry name" value="PRY"/>
</dbReference>
<evidence type="ECO:0000313" key="9">
    <source>
        <dbReference type="Proteomes" id="UP000472271"/>
    </source>
</evidence>
<dbReference type="Proteomes" id="UP000472271">
    <property type="component" value="Chromosome 13"/>
</dbReference>
<sequence>EVCFQKMLLYLFCWSIDMAAAGRVRSEDQFQCSICLDVFTDPVTTSCGQNFCKSCISEHWRVNVPYRCPMCKEVFNTKPGTVERAVSELENKLRKDKKKEAEADLKRVQQYEVDLTLDPDTAHPRLILSDDGKQVHTGDERRNLLDKPQRFTNSPCILQSFSSGRIYFEVQVKGKTDWALGVVRRSINRKGGIPLSPQSGYWTIGLRNGNQCIACAAPPVPLSVKSGLQKVGVFVDYEEGLVSFYDVGSSVLIYSFIGCCFSDKLLPFFGPCPNAGGSNSAPLIITPVRH</sequence>
<dbReference type="Pfam" id="PF00622">
    <property type="entry name" value="SPRY"/>
    <property type="match status" value="1"/>
</dbReference>
<evidence type="ECO:0008006" key="10">
    <source>
        <dbReference type="Google" id="ProtNLM"/>
    </source>
</evidence>
<dbReference type="InterPro" id="IPR013320">
    <property type="entry name" value="ConA-like_dom_sf"/>
</dbReference>
<dbReference type="AlphaFoldDB" id="A0A672Y6H6"/>
<keyword evidence="2 4" id="KW-0863">Zinc-finger</keyword>
<evidence type="ECO:0000256" key="4">
    <source>
        <dbReference type="PROSITE-ProRule" id="PRU00175"/>
    </source>
</evidence>
<dbReference type="Ensembl" id="ENSSORT00005001958.1">
    <property type="protein sequence ID" value="ENSSORP00005001903.1"/>
    <property type="gene ID" value="ENSSORG00005001190.1"/>
</dbReference>
<dbReference type="InterPro" id="IPR001870">
    <property type="entry name" value="B30.2/SPRY"/>
</dbReference>
<dbReference type="InterPro" id="IPR003877">
    <property type="entry name" value="SPRY_dom"/>
</dbReference>
<evidence type="ECO:0000256" key="1">
    <source>
        <dbReference type="ARBA" id="ARBA00022723"/>
    </source>
</evidence>
<dbReference type="Pfam" id="PF13765">
    <property type="entry name" value="PRY"/>
    <property type="match status" value="1"/>
</dbReference>
<dbReference type="Gene3D" id="3.30.40.10">
    <property type="entry name" value="Zinc/RING finger domain, C3HC4 (zinc finger)"/>
    <property type="match status" value="1"/>
</dbReference>
<dbReference type="GO" id="GO:0008270">
    <property type="term" value="F:zinc ion binding"/>
    <property type="evidence" value="ECO:0007669"/>
    <property type="project" value="UniProtKB-KW"/>
</dbReference>
<name>A0A672Y6H6_9TELE</name>
<feature type="domain" description="RING-type" evidence="6">
    <location>
        <begin position="32"/>
        <end position="72"/>
    </location>
</feature>
<dbReference type="PROSITE" id="PS50089">
    <property type="entry name" value="ZF_RING_2"/>
    <property type="match status" value="1"/>
</dbReference>
<protein>
    <recommendedName>
        <fullName evidence="10">Bloodthirsty-related gene family, member 1</fullName>
    </recommendedName>
</protein>
<dbReference type="PRINTS" id="PR01407">
    <property type="entry name" value="BUTYPHLNCDUF"/>
</dbReference>
<keyword evidence="1" id="KW-0479">Metal-binding</keyword>
<dbReference type="InterPro" id="IPR001841">
    <property type="entry name" value="Znf_RING"/>
</dbReference>
<dbReference type="Gene3D" id="2.60.120.920">
    <property type="match status" value="1"/>
</dbReference>
<dbReference type="Pfam" id="PF13445">
    <property type="entry name" value="zf-RING_UBOX"/>
    <property type="match status" value="1"/>
</dbReference>
<reference evidence="8" key="1">
    <citation type="submission" date="2019-06" db="EMBL/GenBank/DDBJ databases">
        <authorList>
            <consortium name="Wellcome Sanger Institute Data Sharing"/>
        </authorList>
    </citation>
    <scope>NUCLEOTIDE SEQUENCE [LARGE SCALE GENOMIC DNA]</scope>
</reference>
<keyword evidence="9" id="KW-1185">Reference proteome</keyword>
<dbReference type="InterPro" id="IPR003879">
    <property type="entry name" value="Butyrophylin_SPRY"/>
</dbReference>
<evidence type="ECO:0000256" key="2">
    <source>
        <dbReference type="ARBA" id="ARBA00022771"/>
    </source>
</evidence>
<dbReference type="InterPro" id="IPR027370">
    <property type="entry name" value="Znf-RING_euk"/>
</dbReference>
<evidence type="ECO:0000259" key="6">
    <source>
        <dbReference type="PROSITE" id="PS50089"/>
    </source>
</evidence>
<dbReference type="InterPro" id="IPR043136">
    <property type="entry name" value="B30.2/SPRY_sf"/>
</dbReference>
<dbReference type="InParanoid" id="A0A672Y6H6"/>
<dbReference type="PANTHER" id="PTHR24103">
    <property type="entry name" value="E3 UBIQUITIN-PROTEIN LIGASE TRIM"/>
    <property type="match status" value="1"/>
</dbReference>
<evidence type="ECO:0000259" key="7">
    <source>
        <dbReference type="PROSITE" id="PS50188"/>
    </source>
</evidence>
<evidence type="ECO:0000313" key="8">
    <source>
        <dbReference type="Ensembl" id="ENSSORP00005001903.1"/>
    </source>
</evidence>
<keyword evidence="3" id="KW-0862">Zinc</keyword>
<dbReference type="SMART" id="SM00589">
    <property type="entry name" value="PRY"/>
    <property type="match status" value="1"/>
</dbReference>
<dbReference type="InterPro" id="IPR013083">
    <property type="entry name" value="Znf_RING/FYVE/PHD"/>
</dbReference>
<feature type="domain" description="B30.2/SPRY" evidence="7">
    <location>
        <begin position="95"/>
        <end position="288"/>
    </location>
</feature>
<dbReference type="CDD" id="cd13733">
    <property type="entry name" value="SPRY_PRY_C-I_1"/>
    <property type="match status" value="1"/>
</dbReference>
<reference evidence="8" key="2">
    <citation type="submission" date="2025-08" db="UniProtKB">
        <authorList>
            <consortium name="Ensembl"/>
        </authorList>
    </citation>
    <scope>IDENTIFICATION</scope>
</reference>
<evidence type="ECO:0000256" key="3">
    <source>
        <dbReference type="ARBA" id="ARBA00022833"/>
    </source>
</evidence>
<accession>A0A672Y6H6</accession>
<dbReference type="FunFam" id="2.60.120.920:FF:000004">
    <property type="entry name" value="Butyrophilin subfamily 1 member A1"/>
    <property type="match status" value="1"/>
</dbReference>
<proteinExistence type="predicted"/>
<organism evidence="8 9">
    <name type="scientific">Sphaeramia orbicularis</name>
    <name type="common">orbiculate cardinalfish</name>
    <dbReference type="NCBI Taxonomy" id="375764"/>
    <lineage>
        <taxon>Eukaryota</taxon>
        <taxon>Metazoa</taxon>
        <taxon>Chordata</taxon>
        <taxon>Craniata</taxon>
        <taxon>Vertebrata</taxon>
        <taxon>Euteleostomi</taxon>
        <taxon>Actinopterygii</taxon>
        <taxon>Neopterygii</taxon>
        <taxon>Teleostei</taxon>
        <taxon>Neoteleostei</taxon>
        <taxon>Acanthomorphata</taxon>
        <taxon>Gobiaria</taxon>
        <taxon>Kurtiformes</taxon>
        <taxon>Apogonoidei</taxon>
        <taxon>Apogonidae</taxon>
        <taxon>Apogoninae</taxon>
        <taxon>Sphaeramia</taxon>
    </lineage>
</organism>
<dbReference type="SMART" id="SM00449">
    <property type="entry name" value="SPRY"/>
    <property type="match status" value="1"/>
</dbReference>